<keyword evidence="2" id="KW-0812">Transmembrane</keyword>
<evidence type="ECO:0000313" key="3">
    <source>
        <dbReference type="EMBL" id="KAF2803696.1"/>
    </source>
</evidence>
<evidence type="ECO:0000313" key="5">
    <source>
        <dbReference type="RefSeq" id="XP_033570660.1"/>
    </source>
</evidence>
<feature type="transmembrane region" description="Helical" evidence="2">
    <location>
        <begin position="174"/>
        <end position="193"/>
    </location>
</feature>
<dbReference type="Pfam" id="PF12351">
    <property type="entry name" value="Fig1"/>
    <property type="match status" value="1"/>
</dbReference>
<dbReference type="AlphaFoldDB" id="A0A6A6Y4H0"/>
<dbReference type="GO" id="GO:0016020">
    <property type="term" value="C:membrane"/>
    <property type="evidence" value="ECO:0007669"/>
    <property type="project" value="InterPro"/>
</dbReference>
<dbReference type="Proteomes" id="UP000504636">
    <property type="component" value="Unplaced"/>
</dbReference>
<dbReference type="RefSeq" id="XP_033570660.1">
    <property type="nucleotide sequence ID" value="XM_033722436.1"/>
</dbReference>
<feature type="transmembrane region" description="Helical" evidence="2">
    <location>
        <begin position="79"/>
        <end position="101"/>
    </location>
</feature>
<keyword evidence="2" id="KW-0472">Membrane</keyword>
<reference evidence="5" key="2">
    <citation type="submission" date="2020-04" db="EMBL/GenBank/DDBJ databases">
        <authorList>
            <consortium name="NCBI Genome Project"/>
        </authorList>
    </citation>
    <scope>NUCLEOTIDE SEQUENCE</scope>
    <source>
        <strain evidence="5">CBS 304.34</strain>
    </source>
</reference>
<keyword evidence="2" id="KW-1133">Transmembrane helix</keyword>
<keyword evidence="4" id="KW-1185">Reference proteome</keyword>
<feature type="transmembrane region" description="Helical" evidence="2">
    <location>
        <begin position="127"/>
        <end position="154"/>
    </location>
</feature>
<feature type="region of interest" description="Disordered" evidence="1">
    <location>
        <begin position="204"/>
        <end position="229"/>
    </location>
</feature>
<protein>
    <submittedName>
        <fullName evidence="3 5">Uncharacterized protein</fullName>
    </submittedName>
</protein>
<dbReference type="EMBL" id="MU003716">
    <property type="protein sequence ID" value="KAF2803696.1"/>
    <property type="molecule type" value="Genomic_DNA"/>
</dbReference>
<evidence type="ECO:0000256" key="1">
    <source>
        <dbReference type="SAM" id="MobiDB-lite"/>
    </source>
</evidence>
<dbReference type="InterPro" id="IPR033481">
    <property type="entry name" value="Dni1/Fig1"/>
</dbReference>
<dbReference type="OrthoDB" id="3524679at2759"/>
<proteinExistence type="predicted"/>
<sequence>MSISTQMQNVNVRLCVYLLPIPIAVFYCICILPSEKMTCQSTSGKMVDTLLKSIAENSDAIVADPMGLVSLALNIQSKIILYLLAAAGVLFLNGMILTLLLKRQLKASTKDNAIALKRKKMLRSASLTTIWISVGLVLASSIAISQATGAMAFITQRDTVSTIRITAGKTLSVLQWLTFSFSLIFAVGISAIFQKQGGVIESAGSTGPPRPMAAVGGPPPPPPPPSYFA</sequence>
<accession>A0A6A6Y4H0</accession>
<feature type="transmembrane region" description="Helical" evidence="2">
    <location>
        <begin position="12"/>
        <end position="34"/>
    </location>
</feature>
<reference evidence="3 5" key="1">
    <citation type="journal article" date="2020" name="Stud. Mycol.">
        <title>101 Dothideomycetes genomes: a test case for predicting lifestyles and emergence of pathogens.</title>
        <authorList>
            <person name="Haridas S."/>
            <person name="Albert R."/>
            <person name="Binder M."/>
            <person name="Bloem J."/>
            <person name="Labutti K."/>
            <person name="Salamov A."/>
            <person name="Andreopoulos B."/>
            <person name="Baker S."/>
            <person name="Barry K."/>
            <person name="Bills G."/>
            <person name="Bluhm B."/>
            <person name="Cannon C."/>
            <person name="Castanera R."/>
            <person name="Culley D."/>
            <person name="Daum C."/>
            <person name="Ezra D."/>
            <person name="Gonzalez J."/>
            <person name="Henrissat B."/>
            <person name="Kuo A."/>
            <person name="Liang C."/>
            <person name="Lipzen A."/>
            <person name="Lutzoni F."/>
            <person name="Magnuson J."/>
            <person name="Mondo S."/>
            <person name="Nolan M."/>
            <person name="Ohm R."/>
            <person name="Pangilinan J."/>
            <person name="Park H.-J."/>
            <person name="Ramirez L."/>
            <person name="Alfaro M."/>
            <person name="Sun H."/>
            <person name="Tritt A."/>
            <person name="Yoshinaga Y."/>
            <person name="Zwiers L.-H."/>
            <person name="Turgeon B."/>
            <person name="Goodwin S."/>
            <person name="Spatafora J."/>
            <person name="Crous P."/>
            <person name="Grigoriev I."/>
        </authorList>
    </citation>
    <scope>NUCLEOTIDE SEQUENCE</scope>
    <source>
        <strain evidence="3 5">CBS 304.34</strain>
    </source>
</reference>
<feature type="compositionally biased region" description="Pro residues" evidence="1">
    <location>
        <begin position="217"/>
        <end position="229"/>
    </location>
</feature>
<gene>
    <name evidence="3 5" type="ORF">BDZ99DRAFT_481699</name>
</gene>
<organism evidence="3">
    <name type="scientific">Mytilinidion resinicola</name>
    <dbReference type="NCBI Taxonomy" id="574789"/>
    <lineage>
        <taxon>Eukaryota</taxon>
        <taxon>Fungi</taxon>
        <taxon>Dikarya</taxon>
        <taxon>Ascomycota</taxon>
        <taxon>Pezizomycotina</taxon>
        <taxon>Dothideomycetes</taxon>
        <taxon>Pleosporomycetidae</taxon>
        <taxon>Mytilinidiales</taxon>
        <taxon>Mytilinidiaceae</taxon>
        <taxon>Mytilinidion</taxon>
    </lineage>
</organism>
<dbReference type="GeneID" id="54463329"/>
<name>A0A6A6Y4H0_9PEZI</name>
<evidence type="ECO:0000313" key="4">
    <source>
        <dbReference type="Proteomes" id="UP000504636"/>
    </source>
</evidence>
<evidence type="ECO:0000256" key="2">
    <source>
        <dbReference type="SAM" id="Phobius"/>
    </source>
</evidence>
<reference evidence="5" key="3">
    <citation type="submission" date="2025-04" db="UniProtKB">
        <authorList>
            <consortium name="RefSeq"/>
        </authorList>
    </citation>
    <scope>IDENTIFICATION</scope>
    <source>
        <strain evidence="5">CBS 304.34</strain>
    </source>
</reference>